<keyword evidence="9 11" id="KW-0137">Centromere</keyword>
<keyword evidence="6 11" id="KW-0498">Mitosis</keyword>
<dbReference type="PANTHER" id="PTHR14281:SF0">
    <property type="entry name" value="KINETOCHORE PROTEIN SPC25"/>
    <property type="match status" value="1"/>
</dbReference>
<dbReference type="GO" id="GO:0005634">
    <property type="term" value="C:nucleus"/>
    <property type="evidence" value="ECO:0007669"/>
    <property type="project" value="UniProtKB-SubCell"/>
</dbReference>
<feature type="coiled-coil region" evidence="12">
    <location>
        <begin position="95"/>
        <end position="140"/>
    </location>
</feature>
<evidence type="ECO:0000313" key="15">
    <source>
        <dbReference type="Proteomes" id="UP000265120"/>
    </source>
</evidence>
<dbReference type="InterPro" id="IPR045143">
    <property type="entry name" value="Spc25"/>
</dbReference>
<keyword evidence="15" id="KW-1185">Reference proteome</keyword>
<evidence type="ECO:0000259" key="13">
    <source>
        <dbReference type="Pfam" id="PF08234"/>
    </source>
</evidence>
<dbReference type="InterPro" id="IPR013255">
    <property type="entry name" value="Spc25_C"/>
</dbReference>
<dbReference type="FunCoup" id="A0A3P8VY10">
    <property type="interactions" value="208"/>
</dbReference>
<dbReference type="CDD" id="cd23784">
    <property type="entry name" value="RWD_Spc25"/>
    <property type="match status" value="1"/>
</dbReference>
<dbReference type="Gene3D" id="6.10.250.1950">
    <property type="match status" value="1"/>
</dbReference>
<keyword evidence="11" id="KW-0539">Nucleus</keyword>
<reference evidence="14" key="2">
    <citation type="submission" date="2025-08" db="UniProtKB">
        <authorList>
            <consortium name="Ensembl"/>
        </authorList>
    </citation>
    <scope>IDENTIFICATION</scope>
</reference>
<dbReference type="GeneID" id="103392226"/>
<evidence type="ECO:0000256" key="10">
    <source>
        <dbReference type="ARBA" id="ARBA00045419"/>
    </source>
</evidence>
<keyword evidence="8 11" id="KW-0131">Cell cycle</keyword>
<evidence type="ECO:0000256" key="9">
    <source>
        <dbReference type="ARBA" id="ARBA00023328"/>
    </source>
</evidence>
<dbReference type="PANTHER" id="PTHR14281">
    <property type="entry name" value="KINETOCHORE PROTEIN SPC25-RELATED"/>
    <property type="match status" value="1"/>
</dbReference>
<dbReference type="OrthoDB" id="6353017at2759"/>
<feature type="domain" description="Chromosome segregation protein Spc25 C-terminal" evidence="13">
    <location>
        <begin position="163"/>
        <end position="232"/>
    </location>
</feature>
<evidence type="ECO:0000256" key="4">
    <source>
        <dbReference type="ARBA" id="ARBA00022454"/>
    </source>
</evidence>
<dbReference type="Ensembl" id="ENSCSET00000019450.1">
    <property type="protein sequence ID" value="ENSCSEP00000019214.1"/>
    <property type="gene ID" value="ENSCSEG00000012305.1"/>
</dbReference>
<proteinExistence type="inferred from homology"/>
<sequence>MTSITDPNTSVRFTNAMEEIHNKLLQTCGELVDTTTELSQAESQFLKFAHDTYLKKCKDDEMLFETIQAFKKVLKQKNVLLKEKSHDISEVVSVIQQKEMQKNDIMLKIEKLTEEQGRRKELIEAQNRANKTRLRNLQKARGVFQEHLGLEIRTIFGKGQLMKGDYLQFVFRNIDPKNQDSAYIVVMGIKEDGCYQIVSSDPVLDLLPTLERRLQETNNMAAFLANVRKEFVSHARG</sequence>
<dbReference type="GO" id="GO:0007059">
    <property type="term" value="P:chromosome segregation"/>
    <property type="evidence" value="ECO:0007669"/>
    <property type="project" value="InterPro"/>
</dbReference>
<comment type="subunit">
    <text evidence="11">Component of the NDC80 complex.</text>
</comment>
<evidence type="ECO:0000256" key="5">
    <source>
        <dbReference type="ARBA" id="ARBA00022618"/>
    </source>
</evidence>
<keyword evidence="11" id="KW-0995">Kinetochore</keyword>
<dbReference type="GO" id="GO:0031262">
    <property type="term" value="C:Ndc80 complex"/>
    <property type="evidence" value="ECO:0007669"/>
    <property type="project" value="InterPro"/>
</dbReference>
<dbReference type="GO" id="GO:0051301">
    <property type="term" value="P:cell division"/>
    <property type="evidence" value="ECO:0007669"/>
    <property type="project" value="UniProtKB-UniRule"/>
</dbReference>
<dbReference type="STRING" id="244447.ENSCSEP00000019214"/>
<evidence type="ECO:0000256" key="2">
    <source>
        <dbReference type="ARBA" id="ARBA00006379"/>
    </source>
</evidence>
<name>A0A3P8VY10_CYNSE</name>
<evidence type="ECO:0000256" key="11">
    <source>
        <dbReference type="RuleBase" id="RU367150"/>
    </source>
</evidence>
<keyword evidence="4 11" id="KW-0158">Chromosome</keyword>
<comment type="function">
    <text evidence="10">Acts as a component of the essential kinetochore-associated NDC80 complex, which is required for chromosome segregation and spindle checkpoint activity. Required for kinetochore integrity and the organization of stable microtubule binding sites in the outer plate of the kinetochore. The NDC80 complex synergistically enhances the affinity of the SKA1 complex for microtubules and may allow the NDC80 complex to track depolymerizing microtubules.</text>
</comment>
<reference evidence="14 15" key="1">
    <citation type="journal article" date="2014" name="Nat. Genet.">
        <title>Whole-genome sequence of a flatfish provides insights into ZW sex chromosome evolution and adaptation to a benthic lifestyle.</title>
        <authorList>
            <person name="Chen S."/>
            <person name="Zhang G."/>
            <person name="Shao C."/>
            <person name="Huang Q."/>
            <person name="Liu G."/>
            <person name="Zhang P."/>
            <person name="Song W."/>
            <person name="An N."/>
            <person name="Chalopin D."/>
            <person name="Volff J.N."/>
            <person name="Hong Y."/>
            <person name="Li Q."/>
            <person name="Sha Z."/>
            <person name="Zhou H."/>
            <person name="Xie M."/>
            <person name="Yu Q."/>
            <person name="Liu Y."/>
            <person name="Xiang H."/>
            <person name="Wang N."/>
            <person name="Wu K."/>
            <person name="Yang C."/>
            <person name="Zhou Q."/>
            <person name="Liao X."/>
            <person name="Yang L."/>
            <person name="Hu Q."/>
            <person name="Zhang J."/>
            <person name="Meng L."/>
            <person name="Jin L."/>
            <person name="Tian Y."/>
            <person name="Lian J."/>
            <person name="Yang J."/>
            <person name="Miao G."/>
            <person name="Liu S."/>
            <person name="Liang Z."/>
            <person name="Yan F."/>
            <person name="Li Y."/>
            <person name="Sun B."/>
            <person name="Zhang H."/>
            <person name="Zhang J."/>
            <person name="Zhu Y."/>
            <person name="Du M."/>
            <person name="Zhao Y."/>
            <person name="Schartl M."/>
            <person name="Tang Q."/>
            <person name="Wang J."/>
        </authorList>
    </citation>
    <scope>NUCLEOTIDE SEQUENCE</scope>
</reference>
<dbReference type="GeneTree" id="ENSGT00390000002220"/>
<keyword evidence="5 11" id="KW-0132">Cell division</keyword>
<protein>
    <recommendedName>
        <fullName evidence="3 11">Kinetochore protein SPC25</fullName>
    </recommendedName>
</protein>
<dbReference type="AlphaFoldDB" id="A0A3P8VY10"/>
<evidence type="ECO:0000313" key="14">
    <source>
        <dbReference type="Ensembl" id="ENSCSEP00000019214.1"/>
    </source>
</evidence>
<dbReference type="InParanoid" id="A0A3P8VY10"/>
<dbReference type="Pfam" id="PF08234">
    <property type="entry name" value="Spindle_Spc25"/>
    <property type="match status" value="1"/>
</dbReference>
<dbReference type="OMA" id="HCENIER"/>
<evidence type="ECO:0000256" key="8">
    <source>
        <dbReference type="ARBA" id="ARBA00023306"/>
    </source>
</evidence>
<keyword evidence="7 12" id="KW-0175">Coiled coil</keyword>
<evidence type="ECO:0000256" key="6">
    <source>
        <dbReference type="ARBA" id="ARBA00022776"/>
    </source>
</evidence>
<dbReference type="Proteomes" id="UP000265120">
    <property type="component" value="Chromosome 16"/>
</dbReference>
<reference evidence="14" key="3">
    <citation type="submission" date="2025-09" db="UniProtKB">
        <authorList>
            <consortium name="Ensembl"/>
        </authorList>
    </citation>
    <scope>IDENTIFICATION</scope>
</reference>
<evidence type="ECO:0000256" key="3">
    <source>
        <dbReference type="ARBA" id="ARBA00013692"/>
    </source>
</evidence>
<dbReference type="KEGG" id="csem:103392226"/>
<evidence type="ECO:0000256" key="1">
    <source>
        <dbReference type="ARBA" id="ARBA00004584"/>
    </source>
</evidence>
<dbReference type="RefSeq" id="XP_008327023.1">
    <property type="nucleotide sequence ID" value="XM_008328801.3"/>
</dbReference>
<organism evidence="14 15">
    <name type="scientific">Cynoglossus semilaevis</name>
    <name type="common">Tongue sole</name>
    <dbReference type="NCBI Taxonomy" id="244447"/>
    <lineage>
        <taxon>Eukaryota</taxon>
        <taxon>Metazoa</taxon>
        <taxon>Chordata</taxon>
        <taxon>Craniata</taxon>
        <taxon>Vertebrata</taxon>
        <taxon>Euteleostomi</taxon>
        <taxon>Actinopterygii</taxon>
        <taxon>Neopterygii</taxon>
        <taxon>Teleostei</taxon>
        <taxon>Neoteleostei</taxon>
        <taxon>Acanthomorphata</taxon>
        <taxon>Carangaria</taxon>
        <taxon>Pleuronectiformes</taxon>
        <taxon>Pleuronectoidei</taxon>
        <taxon>Cynoglossidae</taxon>
        <taxon>Cynoglossinae</taxon>
        <taxon>Cynoglossus</taxon>
    </lineage>
</organism>
<evidence type="ECO:0000256" key="7">
    <source>
        <dbReference type="ARBA" id="ARBA00023054"/>
    </source>
</evidence>
<comment type="subcellular location">
    <subcellularLocation>
        <location evidence="1">Chromosome</location>
        <location evidence="1">Centromere</location>
    </subcellularLocation>
    <subcellularLocation>
        <location evidence="11">Nucleus</location>
    </subcellularLocation>
    <subcellularLocation>
        <location evidence="11">Chromosome</location>
        <location evidence="11">Centromere</location>
        <location evidence="11">Kinetochore</location>
    </subcellularLocation>
</comment>
<comment type="similarity">
    <text evidence="2 11">Belongs to the SPC25 family.</text>
</comment>
<accession>A0A3P8VY10</accession>
<dbReference type="CTD" id="57405"/>
<evidence type="ECO:0000256" key="12">
    <source>
        <dbReference type="SAM" id="Coils"/>
    </source>
</evidence>